<feature type="region of interest" description="Disordered" evidence="1">
    <location>
        <begin position="61"/>
        <end position="84"/>
    </location>
</feature>
<dbReference type="Proteomes" id="UP001176961">
    <property type="component" value="Unassembled WGS sequence"/>
</dbReference>
<dbReference type="EMBL" id="CATQJL010000001">
    <property type="protein sequence ID" value="CAJ0591056.1"/>
    <property type="molecule type" value="Genomic_DNA"/>
</dbReference>
<dbReference type="AlphaFoldDB" id="A0AA36DNR3"/>
<feature type="compositionally biased region" description="Basic and acidic residues" evidence="1">
    <location>
        <begin position="68"/>
        <end position="84"/>
    </location>
</feature>
<sequence length="84" mass="9367">MWSKARDECLQKPEKDCNLLINKEFDNSVGGTLVSTVLGQNAMTAADRLAHNYDEIKSLQKSNETSAAEEKNHDETGDEVRTLL</sequence>
<keyword evidence="3" id="KW-1185">Reference proteome</keyword>
<evidence type="ECO:0000256" key="1">
    <source>
        <dbReference type="SAM" id="MobiDB-lite"/>
    </source>
</evidence>
<comment type="caution">
    <text evidence="2">The sequence shown here is derived from an EMBL/GenBank/DDBJ whole genome shotgun (WGS) entry which is preliminary data.</text>
</comment>
<accession>A0AA36DNR3</accession>
<evidence type="ECO:0000313" key="3">
    <source>
        <dbReference type="Proteomes" id="UP001176961"/>
    </source>
</evidence>
<gene>
    <name evidence="2" type="ORF">CYNAS_LOCUS3039</name>
</gene>
<evidence type="ECO:0000313" key="2">
    <source>
        <dbReference type="EMBL" id="CAJ0591056.1"/>
    </source>
</evidence>
<protein>
    <submittedName>
        <fullName evidence="2">Uncharacterized protein</fullName>
    </submittedName>
</protein>
<proteinExistence type="predicted"/>
<name>A0AA36DNR3_CYLNA</name>
<reference evidence="2" key="1">
    <citation type="submission" date="2023-07" db="EMBL/GenBank/DDBJ databases">
        <authorList>
            <consortium name="CYATHOMIX"/>
        </authorList>
    </citation>
    <scope>NUCLEOTIDE SEQUENCE</scope>
    <source>
        <strain evidence="2">N/A</strain>
    </source>
</reference>
<organism evidence="2 3">
    <name type="scientific">Cylicocyclus nassatus</name>
    <name type="common">Nematode worm</name>
    <dbReference type="NCBI Taxonomy" id="53992"/>
    <lineage>
        <taxon>Eukaryota</taxon>
        <taxon>Metazoa</taxon>
        <taxon>Ecdysozoa</taxon>
        <taxon>Nematoda</taxon>
        <taxon>Chromadorea</taxon>
        <taxon>Rhabditida</taxon>
        <taxon>Rhabditina</taxon>
        <taxon>Rhabditomorpha</taxon>
        <taxon>Strongyloidea</taxon>
        <taxon>Strongylidae</taxon>
        <taxon>Cylicocyclus</taxon>
    </lineage>
</organism>